<reference evidence="11 12" key="1">
    <citation type="submission" date="2019-04" db="EMBL/GenBank/DDBJ databases">
        <title>High contiguity whole genome sequence and gene annotation resource for two Venturia nashicola isolates.</title>
        <authorList>
            <person name="Prokchorchik M."/>
            <person name="Won K."/>
            <person name="Lee Y."/>
            <person name="Choi E.D."/>
            <person name="Segonzac C."/>
            <person name="Sohn K.H."/>
        </authorList>
    </citation>
    <scope>NUCLEOTIDE SEQUENCE [LARGE SCALE GENOMIC DNA]</scope>
    <source>
        <strain evidence="11 12">PRI2</strain>
    </source>
</reference>
<dbReference type="InterPro" id="IPR022099">
    <property type="entry name" value="DUF3638"/>
</dbReference>
<feature type="domain" description="DUF6606" evidence="10">
    <location>
        <begin position="90"/>
        <end position="363"/>
    </location>
</feature>
<dbReference type="Pfam" id="PF12340">
    <property type="entry name" value="DUF3638"/>
    <property type="match status" value="1"/>
</dbReference>
<dbReference type="EC" id="3.4.19.12" evidence="2"/>
<keyword evidence="5 11" id="KW-0378">Hydrolase</keyword>
<evidence type="ECO:0000256" key="6">
    <source>
        <dbReference type="ARBA" id="ARBA00022807"/>
    </source>
</evidence>
<keyword evidence="12" id="KW-1185">Reference proteome</keyword>
<dbReference type="PANTHER" id="PTHR13367">
    <property type="entry name" value="UBIQUITIN THIOESTERASE"/>
    <property type="match status" value="1"/>
</dbReference>
<accession>A0A4Z1NVQ1</accession>
<dbReference type="InterPro" id="IPR051346">
    <property type="entry name" value="OTU_Deubiquitinase"/>
</dbReference>
<dbReference type="InterPro" id="IPR046541">
    <property type="entry name" value="DUF6606"/>
</dbReference>
<protein>
    <recommendedName>
        <fullName evidence="2">ubiquitinyl hydrolase 1</fullName>
        <ecNumber evidence="2">3.4.19.12</ecNumber>
    </recommendedName>
</protein>
<evidence type="ECO:0000256" key="1">
    <source>
        <dbReference type="ARBA" id="ARBA00000707"/>
    </source>
</evidence>
<dbReference type="EMBL" id="SNSC02000013">
    <property type="protein sequence ID" value="TID19024.1"/>
    <property type="molecule type" value="Genomic_DNA"/>
</dbReference>
<proteinExistence type="predicted"/>
<evidence type="ECO:0000256" key="4">
    <source>
        <dbReference type="ARBA" id="ARBA00022786"/>
    </source>
</evidence>
<evidence type="ECO:0000259" key="8">
    <source>
        <dbReference type="Pfam" id="PF12340"/>
    </source>
</evidence>
<dbReference type="STRING" id="86259.A0A4Z1NVQ1"/>
<dbReference type="GO" id="GO:0004843">
    <property type="term" value="F:cysteine-type deubiquitinase activity"/>
    <property type="evidence" value="ECO:0007669"/>
    <property type="project" value="UniProtKB-EC"/>
</dbReference>
<dbReference type="PANTHER" id="PTHR13367:SF34">
    <property type="match status" value="1"/>
</dbReference>
<evidence type="ECO:0000256" key="5">
    <source>
        <dbReference type="ARBA" id="ARBA00022801"/>
    </source>
</evidence>
<feature type="domain" description="DUF3645" evidence="9">
    <location>
        <begin position="2475"/>
        <end position="2505"/>
    </location>
</feature>
<sequence length="3202" mass="360355">MYVGRRHLMPLMMTQIPGSLFVSLSGSNLVFPIRVNTPTPDTLNLYSIAYNNSLVSFLHPYTRNASLSLTMALSSDGGQPAISVDSLKFIIHSVFLPPKLPQQDDSEPGRDQALVTVLLHSLNKFAATGGHAKARESAVPLLKMLDNIIRSRAPNGGLIQKEVENQLSSMKDLDILVFHIKAQNAALFIRRQGDEYVFETFEVSCPNAVVMSTAGRVQRDLPIEAIAISSAQMNDPTFRAPLVETLIKLDAFTPEDAYRKSKKAGGKQEEIRNPIDPHYITAFLFGILRGMGEARDIHRVHKHVRDDVIWSEALAPWRRSPLWLVLRVAMQTVFENYYSTSTTNKTGRCAFKAFMVYFMTCALEIAATTATSHELLRCMQLKIIRRLQKMSSLDQGSVVTGKLILQPTVPHSLFTAILTKTADLPWVKFIQRISMKTTNVIDGNWNALQDEVDPYQTQIAWAPSTLSFKDDTVLQITSLKKYFDGVMNREIAETSLGTANISYATRIPYKSLQIPLSNMLTGKMGASRRLVLADVETWVADSLAAWENGNIHRADACSEVANLVIGYVDAASAAYTRDPVSLSTMYLTALDLWVCLDKISTKHESILLDYEPGFPATLFEPLLLPKKCQMERLLAVEQHIATRKLRSRPLFSTVFSSFSSKSSLAVRYFEQSEIHQNLRADIERKAHKIREKKRKELIQKEQQKKELEAMAKAAKHEMVTNYSVNKRTRKSEPYERHLGSCSKCRWETQAAKMSIDVHEWPLPSDSRQAKAAVFELQCPATISIWRETTYYMLSDVFTPASAKQNAGHHGQRGKYRLRAYDGLSSYHNLTPKRLEVASGAKPFATSHYRSKPVSIATEDNICVKHALRYEMYDSSCDTMATHFLGQCSIRENCTQQVPNGPYQSLQRFASNTLHTPNQVIAEQSLCPPEVTIHEFLTFGHLRSGHRLQWENIALALADGTLKFNEEAVHILITQASHEIGPSSFNNSDVLRDTHVLLDDVSFAKDVVESLLSAVTATEENWQGATSMKTFIKLALRVLSISSQADVRRRCFDVLTVAREATLSWLQVLAAKVRACGDSEEQKTWTNSALEVALSCSSTFDVDVTDMRDMFSTENNLAAFIECAVTIHDICPMLTTGLPQSIQHSLFHFHKMAQITEPIVYDLVTNDPTGIDHGVGQLWTSYRPGTSWRAAKVGIKEWITTETLGDQTTRSLVIHLNLLTGSLLVDGSPLGRLPSSYETHASYQRLFGAKVLGVMPSAMAGMCYGSREAVFGYQLDFALRDGILIIRATKNEKKFEILPPDSLQGDFPPAFVNKYSHWLDLASNTVEFRPLADPWQAQNHNWIVSSLTSQQCRMMKDAACHVDMHSPTFRAIAQVLSPIEKPEHIHASLTDTPENLEVALPRLKLDFFVNVQQDLECKQRRGMVVDLRQSCDVFTGLRNKLILRSPADASRSIVVPHGLICSKITKNHVEVYINSGVSADVPYHYYELDVLLQRLTDNGQLSSVLFRALLHAMTSHCLPDKFTGRTGTEQATHCLQEASTRSFRILGRGEIELLKTIASLTPRRVYYPTHLQEMQTVAWDSGLPPLSQHENFSTLVSDIFEIASEHQIFYDSGRLPGRFQFGTSSLLTRAITRHKVFRAPDFGAESSIAALDVVYSAMARPREQAVCQLSNSVNRWTSKLTVSTTLLHDIEGWSQSMKGITNINVNALGFDKSWLGATEDMPTYWCSLVALFTRSDETVHKYRIMFFLSTLLYSNPESNRLIQTLLSFATVPQLRALSLPDQASYTLSDGYAPNKSEIVALVTDNAKGFYQSPESKLPKLVSELSEAQADARRRFLHEEKGQDYAIELSEKFMSQWPSATVHLPTDAKFATYFDVRPIPKAIGMKFASWFRNKAFEEFIKQVQSILNTLKPSQIVTGTPIVPTTTLIPSSVPSPCLNWSRLFRSTAPLINPVDNLSFDNFLQNSLVCKNYHRTQNLIDQMLALASDQYEKRYCLDMVQSLESLQESSQDMQFVPEDDDASSLHSMLQDALARYQAHKDSSLASIKAAFLAKATLADKLAHDVSMWPRMSPTGLLQHLFGSRAISSEWTRALIQYGIAIAKMQHCRRALSLIKNPTELLRELLNRGHVGWDAEEYPEWLLFEVENNLFIRPTQAQIAKEMLSPSSGGNCCYQMNMGEGKTSVIIPIIAATLAKGILLPRVLVLPALSAQMFHILRQKLGGLLNCRVVSLPFSRSVQLSTSQAMAVHKIYEKCLAEKCVVLCQPEHILSFDLMGIEKSLAGADHALGSQLVKTQQWIDRNTRDLLDESDEILNVKFELVYTIGLQNAVDFSPHRWTIVSRVLGILQECLMTRLEELREKFPDGFQVYQTGPGEIPRLQILQSQAGEMLLSMVIHQILDRGLPGFPVWTFGPEEKIELLAYISEVDRVPPCSSPKLAALFDMEHSRKMLLLLKGLFAHGVMLFVFQHKRWRVTYGHDFSRSLLAVPYRAKDLPSLRSEFSHPDVTVILTCLSYYHEGLSDDQMFACFETLLESDDPEGEYDSWVSQQIECPVAFRHLSGINLRDRPQCLHIVFPVFHRSKVVIDFYMARLAFPKEMKEFPEKLSSSGWDIARSTNHPITGFSGTNDSRYLLPLSVTQADIPEMVHTNATVLDCLLQPHNTYSIIPDAGDTNALLELVVTAEPQIRVILDVGALVLDLRNDEMARAWLKRVPSLDVEAVVYFDDADELVVLTRDGRVQSLQESPMLKQMDKCLVYLDEAHTRGTDLKLPSYYRAAATLGVNLTKDRFVQGRHPFFTTYSVMLCAPHEIQRKIMERSGRQNTTSINVEDVLIWTMSNTHEYTRKCVPLWAIQGARHLKREIVWHGAAQPDAVLEPEAKSLSEWYGIHEGQGSVEWLNSFGNDVLKERPDEVKAIHAKMVEFGTVSIDGAALEEQQERELSPESEQERQLERPLQMKPLQHVLHAELLQMVKQGWLESASQAFVPAFRALSKTSANAHFNLKDWPKGLLATKDFSQTVEAPQNAQQDDFIRPVQWILSCPKSQLLVVISPFEANELHPHIRSQGNTALHLYSPRIKDSMKPLDNLRYCAVPSRIASDPLPELYTRIQLNLFAGQLYFKDREDYNSACRFLGLAFCAPEKGVKVSTDGFVAVEDRERYDAEMKRVCTMAKSPVDLLRALVEMRRKGQGYGKTHMGLLLGGELLKDRAFSA</sequence>
<evidence type="ECO:0000256" key="3">
    <source>
        <dbReference type="ARBA" id="ARBA00022670"/>
    </source>
</evidence>
<evidence type="ECO:0000256" key="2">
    <source>
        <dbReference type="ARBA" id="ARBA00012759"/>
    </source>
</evidence>
<evidence type="ECO:0000313" key="12">
    <source>
        <dbReference type="Proteomes" id="UP000298493"/>
    </source>
</evidence>
<comment type="caution">
    <text evidence="11">The sequence shown here is derived from an EMBL/GenBank/DDBJ whole genome shotgun (WGS) entry which is preliminary data.</text>
</comment>
<keyword evidence="3" id="KW-0645">Protease</keyword>
<name>A0A4Z1NVQ1_9PEZI</name>
<comment type="catalytic activity">
    <reaction evidence="1">
        <text>Thiol-dependent hydrolysis of ester, thioester, amide, peptide and isopeptide bonds formed by the C-terminal Gly of ubiquitin (a 76-residue protein attached to proteins as an intracellular targeting signal).</text>
        <dbReference type="EC" id="3.4.19.12"/>
    </reaction>
</comment>
<evidence type="ECO:0000259" key="9">
    <source>
        <dbReference type="Pfam" id="PF12359"/>
    </source>
</evidence>
<dbReference type="GO" id="GO:0006508">
    <property type="term" value="P:proteolysis"/>
    <property type="evidence" value="ECO:0007669"/>
    <property type="project" value="UniProtKB-KW"/>
</dbReference>
<evidence type="ECO:0000313" key="11">
    <source>
        <dbReference type="EMBL" id="TID19024.1"/>
    </source>
</evidence>
<feature type="domain" description="DUF3638" evidence="8">
    <location>
        <begin position="2125"/>
        <end position="2346"/>
    </location>
</feature>
<gene>
    <name evidence="11" type="ORF">E6O75_ATG06145</name>
</gene>
<feature type="coiled-coil region" evidence="7">
    <location>
        <begin position="675"/>
        <end position="717"/>
    </location>
</feature>
<dbReference type="InterPro" id="IPR022105">
    <property type="entry name" value="DUF3645"/>
</dbReference>
<dbReference type="Pfam" id="PF12359">
    <property type="entry name" value="DUF3645"/>
    <property type="match status" value="1"/>
</dbReference>
<evidence type="ECO:0000259" key="10">
    <source>
        <dbReference type="Pfam" id="PF20255"/>
    </source>
</evidence>
<keyword evidence="7" id="KW-0175">Coiled coil</keyword>
<keyword evidence="6" id="KW-0788">Thiol protease</keyword>
<organism evidence="11 12">
    <name type="scientific">Venturia nashicola</name>
    <dbReference type="NCBI Taxonomy" id="86259"/>
    <lineage>
        <taxon>Eukaryota</taxon>
        <taxon>Fungi</taxon>
        <taxon>Dikarya</taxon>
        <taxon>Ascomycota</taxon>
        <taxon>Pezizomycotina</taxon>
        <taxon>Dothideomycetes</taxon>
        <taxon>Pleosporomycetidae</taxon>
        <taxon>Venturiales</taxon>
        <taxon>Venturiaceae</taxon>
        <taxon>Venturia</taxon>
    </lineage>
</organism>
<keyword evidence="4" id="KW-0833">Ubl conjugation pathway</keyword>
<evidence type="ECO:0000256" key="7">
    <source>
        <dbReference type="SAM" id="Coils"/>
    </source>
</evidence>
<dbReference type="Pfam" id="PF20255">
    <property type="entry name" value="DUF6606"/>
    <property type="match status" value="1"/>
</dbReference>
<dbReference type="Proteomes" id="UP000298493">
    <property type="component" value="Unassembled WGS sequence"/>
</dbReference>